<dbReference type="AlphaFoldDB" id="A0A4E0QR25"/>
<protein>
    <recommendedName>
        <fullName evidence="1">Polymerase nucleotidyl transferase domain-containing protein</fullName>
    </recommendedName>
</protein>
<keyword evidence="3" id="KW-1185">Reference proteome</keyword>
<dbReference type="EMBL" id="JSZA02000028">
    <property type="protein sequence ID" value="TGO03293.1"/>
    <property type="molecule type" value="Genomic_DNA"/>
</dbReference>
<dbReference type="SUPFAM" id="SSF81301">
    <property type="entry name" value="Nucleotidyltransferase"/>
    <property type="match status" value="1"/>
</dbReference>
<dbReference type="Gene3D" id="3.30.460.10">
    <property type="entry name" value="Beta Polymerase, domain 2"/>
    <property type="match status" value="1"/>
</dbReference>
<dbReference type="Pfam" id="PF01909">
    <property type="entry name" value="NTP_transf_2"/>
    <property type="match status" value="1"/>
</dbReference>
<organism evidence="2 3">
    <name type="scientific">Candidatus Thiomargarita nelsonii</name>
    <dbReference type="NCBI Taxonomy" id="1003181"/>
    <lineage>
        <taxon>Bacteria</taxon>
        <taxon>Pseudomonadati</taxon>
        <taxon>Pseudomonadota</taxon>
        <taxon>Gammaproteobacteria</taxon>
        <taxon>Thiotrichales</taxon>
        <taxon>Thiotrichaceae</taxon>
        <taxon>Thiomargarita</taxon>
    </lineage>
</organism>
<dbReference type="GO" id="GO:0016779">
    <property type="term" value="F:nucleotidyltransferase activity"/>
    <property type="evidence" value="ECO:0007669"/>
    <property type="project" value="InterPro"/>
</dbReference>
<evidence type="ECO:0000259" key="1">
    <source>
        <dbReference type="Pfam" id="PF01909"/>
    </source>
</evidence>
<reference evidence="2 3" key="1">
    <citation type="journal article" date="2016" name="Front. Microbiol.">
        <title>Single-Cell (Meta-)Genomics of a Dimorphic Candidatus Thiomargarita nelsonii Reveals Genomic Plasticity.</title>
        <authorList>
            <person name="Flood B.E."/>
            <person name="Fliss P."/>
            <person name="Jones D.S."/>
            <person name="Dick G.J."/>
            <person name="Jain S."/>
            <person name="Kaster A.K."/>
            <person name="Winkel M."/>
            <person name="Mussmann M."/>
            <person name="Bailey J."/>
        </authorList>
    </citation>
    <scope>NUCLEOTIDE SEQUENCE [LARGE SCALE GENOMIC DNA]</scope>
    <source>
        <strain evidence="2">Hydrate Ridge</strain>
    </source>
</reference>
<sequence length="61" mass="6793">MSKVLYQSSETYLKKLLRKQLPTGSRFFLFGSRANGSAGFAADIDIGIWPQEPLNDTILSN</sequence>
<evidence type="ECO:0000313" key="2">
    <source>
        <dbReference type="EMBL" id="TGO03293.1"/>
    </source>
</evidence>
<proteinExistence type="predicted"/>
<evidence type="ECO:0000313" key="3">
    <source>
        <dbReference type="Proteomes" id="UP000030428"/>
    </source>
</evidence>
<gene>
    <name evidence="2" type="ORF">PN36_09460</name>
</gene>
<name>A0A4E0QR25_9GAMM</name>
<accession>A0A4E0QR25</accession>
<dbReference type="InterPro" id="IPR043519">
    <property type="entry name" value="NT_sf"/>
</dbReference>
<dbReference type="CDD" id="cd05403">
    <property type="entry name" value="NT_KNTase_like"/>
    <property type="match status" value="1"/>
</dbReference>
<comment type="caution">
    <text evidence="2">The sequence shown here is derived from an EMBL/GenBank/DDBJ whole genome shotgun (WGS) entry which is preliminary data.</text>
</comment>
<dbReference type="Proteomes" id="UP000030428">
    <property type="component" value="Unassembled WGS sequence"/>
</dbReference>
<feature type="domain" description="Polymerase nucleotidyl transferase" evidence="1">
    <location>
        <begin position="13"/>
        <end position="48"/>
    </location>
</feature>
<dbReference type="InterPro" id="IPR002934">
    <property type="entry name" value="Polymerase_NTP_transf_dom"/>
</dbReference>